<dbReference type="EMBL" id="BJUS01000046">
    <property type="protein sequence ID" value="GEK74474.1"/>
    <property type="molecule type" value="Genomic_DNA"/>
</dbReference>
<evidence type="ECO:0000256" key="2">
    <source>
        <dbReference type="ARBA" id="ARBA00023002"/>
    </source>
</evidence>
<accession>A0ABQ0U7I1</accession>
<proteinExistence type="inferred from homology"/>
<keyword evidence="2" id="KW-0560">Oxidoreductase</keyword>
<dbReference type="Pfam" id="PF02615">
    <property type="entry name" value="Ldh_2"/>
    <property type="match status" value="1"/>
</dbReference>
<name>A0ABQ0U7I1_9GAMM</name>
<dbReference type="Proteomes" id="UP000321121">
    <property type="component" value="Unassembled WGS sequence"/>
</dbReference>
<keyword evidence="4" id="KW-1185">Reference proteome</keyword>
<dbReference type="Gene3D" id="3.30.1370.60">
    <property type="entry name" value="Hypothetical oxidoreductase yiak, domain 2"/>
    <property type="match status" value="1"/>
</dbReference>
<organism evidence="3 4">
    <name type="scientific">Halomonas halophila</name>
    <dbReference type="NCBI Taxonomy" id="29573"/>
    <lineage>
        <taxon>Bacteria</taxon>
        <taxon>Pseudomonadati</taxon>
        <taxon>Pseudomonadota</taxon>
        <taxon>Gammaproteobacteria</taxon>
        <taxon>Oceanospirillales</taxon>
        <taxon>Halomonadaceae</taxon>
        <taxon>Halomonas</taxon>
    </lineage>
</organism>
<dbReference type="PANTHER" id="PTHR11091:SF0">
    <property type="entry name" value="MALATE DEHYDROGENASE"/>
    <property type="match status" value="1"/>
</dbReference>
<evidence type="ECO:0000313" key="4">
    <source>
        <dbReference type="Proteomes" id="UP000321121"/>
    </source>
</evidence>
<dbReference type="RefSeq" id="WP_046078946.1">
    <property type="nucleotide sequence ID" value="NZ_BJUS01000046.1"/>
</dbReference>
<dbReference type="InterPro" id="IPR003767">
    <property type="entry name" value="Malate/L-lactate_DH-like"/>
</dbReference>
<sequence>MDKTVTLSLGALETLSRELLTRHGFDEAHADAITRSVVAAQRDECHSHGVYRLIDCVETLRRGGVSPDATPYVLDVSPGIVRVDAGQGCSLLAFERARPALIDKAREHGVALLALNNAFHFSALWPEVESLADAGLVALAMTPSHAFVAPAGGQRPLLGTNPIAFSWPRPDGMPFTFDFATSVVARGEIELHRRAGDTIPEGWALDAQGRATLDPDAALNGAMLTFGGYKGSALSIMIELLAGPLIGDLLGHETSPANEERAGRPWHGELIVVIDPHRLLGDEAARHLQHAEALFAGVLEQGARLPSRRRHEARRRSREQGVTIPRGLYQELVRLRDGARG</sequence>
<dbReference type="PANTHER" id="PTHR11091">
    <property type="entry name" value="OXIDOREDUCTASE-RELATED"/>
    <property type="match status" value="1"/>
</dbReference>
<dbReference type="SUPFAM" id="SSF89733">
    <property type="entry name" value="L-sulfolactate dehydrogenase-like"/>
    <property type="match status" value="1"/>
</dbReference>
<protein>
    <submittedName>
        <fullName evidence="3">Delta(1)-pyrroline-2-carboxylate/Delta(1)-piperideine-2-carboxylate reductase</fullName>
    </submittedName>
</protein>
<evidence type="ECO:0000256" key="1">
    <source>
        <dbReference type="ARBA" id="ARBA00006056"/>
    </source>
</evidence>
<dbReference type="InterPro" id="IPR043144">
    <property type="entry name" value="Mal/L-sulf/L-lact_DH-like_ah"/>
</dbReference>
<dbReference type="Gene3D" id="1.10.1530.10">
    <property type="match status" value="1"/>
</dbReference>
<dbReference type="InterPro" id="IPR036111">
    <property type="entry name" value="Mal/L-sulfo/L-lacto_DH-like_sf"/>
</dbReference>
<dbReference type="InterPro" id="IPR043143">
    <property type="entry name" value="Mal/L-sulf/L-lact_DH-like_NADP"/>
</dbReference>
<comment type="caution">
    <text evidence="3">The sequence shown here is derived from an EMBL/GenBank/DDBJ whole genome shotgun (WGS) entry which is preliminary data.</text>
</comment>
<reference evidence="3 4" key="1">
    <citation type="submission" date="2019-07" db="EMBL/GenBank/DDBJ databases">
        <title>Whole genome shotgun sequence of Halomonas halophila NBRC 102604.</title>
        <authorList>
            <person name="Hosoyama A."/>
            <person name="Uohara A."/>
            <person name="Ohji S."/>
            <person name="Ichikawa N."/>
        </authorList>
    </citation>
    <scope>NUCLEOTIDE SEQUENCE [LARGE SCALE GENOMIC DNA]</scope>
    <source>
        <strain evidence="3 4">NBRC 102604</strain>
    </source>
</reference>
<comment type="similarity">
    <text evidence="1">Belongs to the LDH2/MDH2 oxidoreductase family.</text>
</comment>
<gene>
    <name evidence="3" type="primary">lhpD</name>
    <name evidence="3" type="ORF">HHA04nite_30180</name>
</gene>
<evidence type="ECO:0000313" key="3">
    <source>
        <dbReference type="EMBL" id="GEK74474.1"/>
    </source>
</evidence>